<keyword evidence="6" id="KW-1185">Reference proteome</keyword>
<comment type="similarity">
    <text evidence="1">Belongs to the CWF19 family.</text>
</comment>
<organism evidence="5 6">
    <name type="scientific">Gonapodya prolifera (strain JEL478)</name>
    <name type="common">Monoblepharis prolifera</name>
    <dbReference type="NCBI Taxonomy" id="1344416"/>
    <lineage>
        <taxon>Eukaryota</taxon>
        <taxon>Fungi</taxon>
        <taxon>Fungi incertae sedis</taxon>
        <taxon>Chytridiomycota</taxon>
        <taxon>Chytridiomycota incertae sedis</taxon>
        <taxon>Monoblepharidomycetes</taxon>
        <taxon>Monoblepharidales</taxon>
        <taxon>Gonapodyaceae</taxon>
        <taxon>Gonapodya</taxon>
    </lineage>
</organism>
<dbReference type="OrthoDB" id="2113965at2759"/>
<evidence type="ECO:0000313" key="5">
    <source>
        <dbReference type="EMBL" id="KXS14970.1"/>
    </source>
</evidence>
<evidence type="ECO:0000256" key="1">
    <source>
        <dbReference type="ARBA" id="ARBA00006795"/>
    </source>
</evidence>
<dbReference type="GO" id="GO:0071014">
    <property type="term" value="C:post-mRNA release spliceosomal complex"/>
    <property type="evidence" value="ECO:0007669"/>
    <property type="project" value="TreeGrafter"/>
</dbReference>
<evidence type="ECO:0000256" key="2">
    <source>
        <dbReference type="SAM" id="MobiDB-lite"/>
    </source>
</evidence>
<sequence length="750" mass="83103">MASLWVEKGAEEDEIADVGPPVEEPPKSQLKREDWMLAPPTETEAPKVLLPDTDQGGLSRPAETSTPFSADGYKPVRLGYDPDNPNASTSTPIAKQKEIEFGDAGSAWRMMKLRKCYEMAKEEGRSVEEVALERYGSIADFQKAVEERKFLDKHPRAGTPTFPSGGRDSPRLSAGGSYRTFSGGDKFRRPDAGGGRDDSRERSRLGARAEGGEEVRNDGERNTDGMPEWMKRRGWDRETPGGAGKDPKPDAMEVDSRPSTPQSQDSPKPASPAPDAPPAPAPAKPVWPPPGMEHLLKKPATTRPSSPLVPPALARSPAPFVPPALPRSPAPQAPSGPPLSTAELNKLSSRVLKAKLMKDPKYPEMQEELERERRRTEEHGESSASEPVVISAYDPATGALRDVGRAAPTDASNGRSHHNRPRPAPKPTPGTTGQPEETITQMALRERMARDTGDDGYDSALFGTIAADTGYKDTMEHLEDQVDKAAEGAVTGAGVVRERREEAKMRNALNANQKFNDTLAKCNYCPPPDSPTGSLPRIPVVAIAPSCFLALSGTSEIAPGQCAIVPREHVKNSLEMEEGGWEEVRNFMKSLIRMFAKRKLSCIFTETVIRLRHNKHTVIECFPLPDDLGVARAHFKEGILQAEGEWQQHKKLIETGERGFRRSMVKNLPYFHVWFDPTNGYGHVIEDPENFPDYFAKETLAGILELTPDQYRRPRRLDPSQQMNEQRVREWKKKWGWEAFDWTRALEEEV</sequence>
<accession>A0A139ADY3</accession>
<feature type="domain" description="Cwf19-like C-terminal" evidence="4">
    <location>
        <begin position="512"/>
        <end position="629"/>
    </location>
</feature>
<dbReference type="Pfam" id="PF04677">
    <property type="entry name" value="CwfJ_C_1"/>
    <property type="match status" value="1"/>
</dbReference>
<dbReference type="InterPro" id="IPR006768">
    <property type="entry name" value="Cwf19-like_C_dom-1"/>
</dbReference>
<dbReference type="InterPro" id="IPR006767">
    <property type="entry name" value="Cwf19-like_C_dom-2"/>
</dbReference>
<dbReference type="AlphaFoldDB" id="A0A139ADY3"/>
<reference evidence="5 6" key="1">
    <citation type="journal article" date="2015" name="Genome Biol. Evol.">
        <title>Phylogenomic analyses indicate that early fungi evolved digesting cell walls of algal ancestors of land plants.</title>
        <authorList>
            <person name="Chang Y."/>
            <person name="Wang S."/>
            <person name="Sekimoto S."/>
            <person name="Aerts A.L."/>
            <person name="Choi C."/>
            <person name="Clum A."/>
            <person name="LaButti K.M."/>
            <person name="Lindquist E.A."/>
            <person name="Yee Ngan C."/>
            <person name="Ohm R.A."/>
            <person name="Salamov A.A."/>
            <person name="Grigoriev I.V."/>
            <person name="Spatafora J.W."/>
            <person name="Berbee M.L."/>
        </authorList>
    </citation>
    <scope>NUCLEOTIDE SEQUENCE [LARGE SCALE GENOMIC DNA]</scope>
    <source>
        <strain evidence="5 6">JEL478</strain>
    </source>
</reference>
<feature type="domain" description="Cwf19-like protein C-terminal" evidence="3">
    <location>
        <begin position="645"/>
        <end position="743"/>
    </location>
</feature>
<gene>
    <name evidence="5" type="ORF">M427DRAFT_155632</name>
</gene>
<proteinExistence type="inferred from homology"/>
<feature type="compositionally biased region" description="Basic and acidic residues" evidence="2">
    <location>
        <begin position="185"/>
        <end position="204"/>
    </location>
</feature>
<dbReference type="GO" id="GO:0000398">
    <property type="term" value="P:mRNA splicing, via spliceosome"/>
    <property type="evidence" value="ECO:0007669"/>
    <property type="project" value="TreeGrafter"/>
</dbReference>
<protein>
    <recommendedName>
        <fullName evidence="7">Cwf19-like C-terminal domain-containing protein</fullName>
    </recommendedName>
</protein>
<feature type="compositionally biased region" description="Basic and acidic residues" evidence="2">
    <location>
        <begin position="24"/>
        <end position="35"/>
    </location>
</feature>
<feature type="compositionally biased region" description="Basic and acidic residues" evidence="2">
    <location>
        <begin position="210"/>
        <end position="256"/>
    </location>
</feature>
<evidence type="ECO:0000259" key="4">
    <source>
        <dbReference type="Pfam" id="PF04677"/>
    </source>
</evidence>
<dbReference type="EMBL" id="KQ965765">
    <property type="protein sequence ID" value="KXS14970.1"/>
    <property type="molecule type" value="Genomic_DNA"/>
</dbReference>
<feature type="compositionally biased region" description="Pro residues" evidence="2">
    <location>
        <begin position="269"/>
        <end position="291"/>
    </location>
</feature>
<feature type="compositionally biased region" description="Pro residues" evidence="2">
    <location>
        <begin position="319"/>
        <end position="337"/>
    </location>
</feature>
<dbReference type="OMA" id="MVEFASH"/>
<feature type="region of interest" description="Disordered" evidence="2">
    <location>
        <begin position="149"/>
        <end position="436"/>
    </location>
</feature>
<dbReference type="InterPro" id="IPR040194">
    <property type="entry name" value="Cwf19-like"/>
</dbReference>
<evidence type="ECO:0008006" key="7">
    <source>
        <dbReference type="Google" id="ProtNLM"/>
    </source>
</evidence>
<dbReference type="Proteomes" id="UP000070544">
    <property type="component" value="Unassembled WGS sequence"/>
</dbReference>
<evidence type="ECO:0000313" key="6">
    <source>
        <dbReference type="Proteomes" id="UP000070544"/>
    </source>
</evidence>
<dbReference type="PANTHER" id="PTHR12072">
    <property type="entry name" value="CWF19, CELL CYCLE CONTROL PROTEIN"/>
    <property type="match status" value="1"/>
</dbReference>
<evidence type="ECO:0000259" key="3">
    <source>
        <dbReference type="Pfam" id="PF04676"/>
    </source>
</evidence>
<dbReference type="Pfam" id="PF04676">
    <property type="entry name" value="CwfJ_C_2"/>
    <property type="match status" value="1"/>
</dbReference>
<dbReference type="PANTHER" id="PTHR12072:SF5">
    <property type="entry name" value="CWF19-LIKE PROTEIN 2"/>
    <property type="match status" value="1"/>
</dbReference>
<feature type="region of interest" description="Disordered" evidence="2">
    <location>
        <begin position="1"/>
        <end position="98"/>
    </location>
</feature>
<feature type="compositionally biased region" description="Basic and acidic residues" evidence="2">
    <location>
        <begin position="356"/>
        <end position="381"/>
    </location>
</feature>
<dbReference type="STRING" id="1344416.A0A139ADY3"/>
<name>A0A139ADY3_GONPJ</name>